<dbReference type="Proteomes" id="UP000656274">
    <property type="component" value="Unassembled WGS sequence"/>
</dbReference>
<comment type="caution">
    <text evidence="1">The sequence shown here is derived from an EMBL/GenBank/DDBJ whole genome shotgun (WGS) entry which is preliminary data.</text>
</comment>
<keyword evidence="2" id="KW-1185">Reference proteome</keyword>
<dbReference type="Gene3D" id="3.40.630.30">
    <property type="match status" value="1"/>
</dbReference>
<dbReference type="EMBL" id="JADFTZ010000002">
    <property type="protein sequence ID" value="MBE9576187.1"/>
    <property type="molecule type" value="Genomic_DNA"/>
</dbReference>
<evidence type="ECO:0000313" key="1">
    <source>
        <dbReference type="EMBL" id="MBE9576187.1"/>
    </source>
</evidence>
<protein>
    <submittedName>
        <fullName evidence="1">GNAT family N-acetyltransferase</fullName>
    </submittedName>
</protein>
<evidence type="ECO:0000313" key="2">
    <source>
        <dbReference type="Proteomes" id="UP000656274"/>
    </source>
</evidence>
<dbReference type="InterPro" id="IPR016181">
    <property type="entry name" value="Acyl_CoA_acyltransferase"/>
</dbReference>
<accession>A0ABR9WQR9</accession>
<sequence length="325" mass="38230">MKYQIQKYSNEHYKEWNNFVAHAKNATFLFYRDFMEYHQDRFEDNSLLIFDEKNYLKAILPANKVENTLYSHQGLTYGGLVLNQKTRLQEVIEIVHSVLKFLNENSISSLYLKQLPNIYHESPSDEMEYLSFILNAKLVRKDSLSVINLETDFEFSSSRAEGIKRGTDFGLEFKEEQDFTSFWNEILIPNLAQKHQAKPVHSLEEILYLKSKFPNNIRQFNVYKEGKIIAGTTVFESDFVAHSQYISADESKNTTGSLDFLHNRLITYTFRNKKYFDFGISNENQGQNINQGLLFWKEGFGARTIVQNFYEIETKNYRLLENVLI</sequence>
<reference evidence="1 2" key="1">
    <citation type="submission" date="2020-10" db="EMBL/GenBank/DDBJ databases">
        <title>The genome sequence of Flavobacterium aquaticum 1Y8A.</title>
        <authorList>
            <person name="Liu Y."/>
        </authorList>
    </citation>
    <scope>NUCLEOTIDE SEQUENCE [LARGE SCALE GENOMIC DNA]</scope>
    <source>
        <strain evidence="1 2">1Y8A</strain>
    </source>
</reference>
<dbReference type="SUPFAM" id="SSF55729">
    <property type="entry name" value="Acyl-CoA N-acyltransferases (Nat)"/>
    <property type="match status" value="1"/>
</dbReference>
<name>A0ABR9WQR9_9FLAO</name>
<gene>
    <name evidence="1" type="ORF">IM755_05635</name>
</gene>
<dbReference type="RefSeq" id="WP_194094583.1">
    <property type="nucleotide sequence ID" value="NZ_JADFTZ010000002.1"/>
</dbReference>
<proteinExistence type="predicted"/>
<organism evidence="1 2">
    <name type="scientific">Flavobacterium proteolyticum</name>
    <dbReference type="NCBI Taxonomy" id="2911683"/>
    <lineage>
        <taxon>Bacteria</taxon>
        <taxon>Pseudomonadati</taxon>
        <taxon>Bacteroidota</taxon>
        <taxon>Flavobacteriia</taxon>
        <taxon>Flavobacteriales</taxon>
        <taxon>Flavobacteriaceae</taxon>
        <taxon>Flavobacterium</taxon>
    </lineage>
</organism>